<dbReference type="GO" id="GO:0042597">
    <property type="term" value="C:periplasmic space"/>
    <property type="evidence" value="ECO:0007669"/>
    <property type="project" value="UniProtKB-SubCell"/>
</dbReference>
<evidence type="ECO:0000256" key="6">
    <source>
        <dbReference type="ARBA" id="ARBA00023284"/>
    </source>
</evidence>
<dbReference type="Gene3D" id="3.10.450.70">
    <property type="entry name" value="Disulphide bond isomerase, DsbC/G, N-terminal"/>
    <property type="match status" value="1"/>
</dbReference>
<comment type="similarity">
    <text evidence="2 7">Belongs to the thioredoxin family. DsbC subfamily.</text>
</comment>
<dbReference type="OrthoDB" id="12976at2"/>
<dbReference type="SUPFAM" id="SSF52833">
    <property type="entry name" value="Thioredoxin-like"/>
    <property type="match status" value="1"/>
</dbReference>
<comment type="caution">
    <text evidence="10">The sequence shown here is derived from an EMBL/GenBank/DDBJ whole genome shotgun (WGS) entry which is preliminary data.</text>
</comment>
<evidence type="ECO:0000259" key="9">
    <source>
        <dbReference type="Pfam" id="PF13098"/>
    </source>
</evidence>
<proteinExistence type="inferred from homology"/>
<feature type="domain" description="Disulphide bond isomerase DsbC/G N-terminal" evidence="8">
    <location>
        <begin position="44"/>
        <end position="110"/>
    </location>
</feature>
<evidence type="ECO:0000256" key="2">
    <source>
        <dbReference type="ARBA" id="ARBA00009813"/>
    </source>
</evidence>
<dbReference type="InterPro" id="IPR012336">
    <property type="entry name" value="Thioredoxin-like_fold"/>
</dbReference>
<evidence type="ECO:0000313" key="10">
    <source>
        <dbReference type="EMBL" id="KDN25159.1"/>
    </source>
</evidence>
<accession>A0A066ULZ4</accession>
<name>A0A066ULZ4_9GAMM</name>
<keyword evidence="5" id="KW-1015">Disulfide bond</keyword>
<evidence type="ECO:0000259" key="8">
    <source>
        <dbReference type="Pfam" id="PF10411"/>
    </source>
</evidence>
<dbReference type="AlphaFoldDB" id="A0A066ULZ4"/>
<feature type="chain" id="PRO_5010008308" description="Thiol:disulfide interchange protein" evidence="7">
    <location>
        <begin position="27"/>
        <end position="267"/>
    </location>
</feature>
<dbReference type="InterPro" id="IPR036249">
    <property type="entry name" value="Thioredoxin-like_sf"/>
</dbReference>
<keyword evidence="10" id="KW-0413">Isomerase</keyword>
<dbReference type="PANTHER" id="PTHR35272:SF3">
    <property type="entry name" value="THIOL:DISULFIDE INTERCHANGE PROTEIN DSBC"/>
    <property type="match status" value="1"/>
</dbReference>
<dbReference type="InterPro" id="IPR033954">
    <property type="entry name" value="DiS-bond_Isoase_DsbC/G"/>
</dbReference>
<keyword evidence="11" id="KW-1185">Reference proteome</keyword>
<comment type="function">
    <text evidence="7">Required for disulfide bond formation in some periplasmic proteins. Acts by transferring its disulfide bond to other proteins and is reduced in the process.</text>
</comment>
<dbReference type="Proteomes" id="UP000035860">
    <property type="component" value="Unassembled WGS sequence"/>
</dbReference>
<dbReference type="Pfam" id="PF13098">
    <property type="entry name" value="Thioredoxin_2"/>
    <property type="match status" value="1"/>
</dbReference>
<dbReference type="InterPro" id="IPR018950">
    <property type="entry name" value="DiS-bond_isomerase_DsbC/G_N"/>
</dbReference>
<protein>
    <recommendedName>
        <fullName evidence="7">Thiol:disulfide interchange protein</fullName>
    </recommendedName>
</protein>
<dbReference type="InterPro" id="IPR051470">
    <property type="entry name" value="Thiol:disulfide_interchange"/>
</dbReference>
<keyword evidence="6 7" id="KW-0676">Redox-active center</keyword>
<evidence type="ECO:0000256" key="4">
    <source>
        <dbReference type="ARBA" id="ARBA00022764"/>
    </source>
</evidence>
<evidence type="ECO:0000256" key="3">
    <source>
        <dbReference type="ARBA" id="ARBA00022729"/>
    </source>
</evidence>
<feature type="signal peptide" evidence="7">
    <location>
        <begin position="1"/>
        <end position="26"/>
    </location>
</feature>
<dbReference type="PANTHER" id="PTHR35272">
    <property type="entry name" value="THIOL:DISULFIDE INTERCHANGE PROTEIN DSBC-RELATED"/>
    <property type="match status" value="1"/>
</dbReference>
<dbReference type="SUPFAM" id="SSF54423">
    <property type="entry name" value="DsbC/DsbG N-terminal domain-like"/>
    <property type="match status" value="1"/>
</dbReference>
<dbReference type="PROSITE" id="PS51257">
    <property type="entry name" value="PROKAR_LIPOPROTEIN"/>
    <property type="match status" value="1"/>
</dbReference>
<dbReference type="InterPro" id="IPR009094">
    <property type="entry name" value="DiS-bond_isomerase_DsbC/G_N_sf"/>
</dbReference>
<dbReference type="Gene3D" id="3.40.30.10">
    <property type="entry name" value="Glutaredoxin"/>
    <property type="match status" value="1"/>
</dbReference>
<evidence type="ECO:0000256" key="5">
    <source>
        <dbReference type="ARBA" id="ARBA00023157"/>
    </source>
</evidence>
<keyword evidence="4 7" id="KW-0574">Periplasm</keyword>
<evidence type="ECO:0000256" key="7">
    <source>
        <dbReference type="RuleBase" id="RU364038"/>
    </source>
</evidence>
<gene>
    <name evidence="10" type="ORF">MBO_05099</name>
</gene>
<evidence type="ECO:0000256" key="1">
    <source>
        <dbReference type="ARBA" id="ARBA00004418"/>
    </source>
</evidence>
<comment type="subcellular location">
    <subcellularLocation>
        <location evidence="1 7">Periplasm</location>
    </subcellularLocation>
</comment>
<dbReference type="Pfam" id="PF10411">
    <property type="entry name" value="DsbC_N"/>
    <property type="match status" value="1"/>
</dbReference>
<sequence>MSIFTNRTFNKFGLVGALACLTVLSACDNKANSDTATPTIALSTALPSDDAVVSALQKNLQASGVNLTVKSAMPTDMPNMYWVMFDEAPPMFVDANGEYIIQGQIAKVGGEKPVDITTAMQSTIAKEMLSAVDKNEMIIYPAVGETKAAVYAFTDPSCHYCQKLHSEIDDITAQGVEVRYLAWPRTERFVPVAEAIWCSADQKDAITRAKKGQNITAPACDNPVAKHMGLGHAIGVSGTPAIFSESGYQIGGYLPADELAKLAIKHR</sequence>
<dbReference type="EMBL" id="AOMT01000022">
    <property type="protein sequence ID" value="KDN25159.1"/>
    <property type="molecule type" value="Genomic_DNA"/>
</dbReference>
<feature type="domain" description="Thioredoxin-like fold" evidence="9">
    <location>
        <begin position="144"/>
        <end position="262"/>
    </location>
</feature>
<organism evidence="10 11">
    <name type="scientific">Moraxella bovoculi 237</name>
    <dbReference type="NCBI Taxonomy" id="743974"/>
    <lineage>
        <taxon>Bacteria</taxon>
        <taxon>Pseudomonadati</taxon>
        <taxon>Pseudomonadota</taxon>
        <taxon>Gammaproteobacteria</taxon>
        <taxon>Moraxellales</taxon>
        <taxon>Moraxellaceae</taxon>
        <taxon>Moraxella</taxon>
    </lineage>
</organism>
<dbReference type="GO" id="GO:0016853">
    <property type="term" value="F:isomerase activity"/>
    <property type="evidence" value="ECO:0007669"/>
    <property type="project" value="UniProtKB-KW"/>
</dbReference>
<dbReference type="RefSeq" id="WP_152545104.1">
    <property type="nucleotide sequence ID" value="NZ_AOMT01000022.1"/>
</dbReference>
<keyword evidence="3 7" id="KW-0732">Signal</keyword>
<evidence type="ECO:0000313" key="11">
    <source>
        <dbReference type="Proteomes" id="UP000035860"/>
    </source>
</evidence>
<dbReference type="CDD" id="cd03020">
    <property type="entry name" value="DsbA_DsbC_DsbG"/>
    <property type="match status" value="1"/>
</dbReference>
<dbReference type="eggNOG" id="COG1651">
    <property type="taxonomic scope" value="Bacteria"/>
</dbReference>
<reference evidence="10 11" key="1">
    <citation type="journal article" date="2014" name="Genome Announc.">
        <title>Draft Genome Sequence of Moraxella bovoculi Strain 237T (ATCC BAA-1259T) Isolated from a Calf with Infectious Bovine Keratoconjunctivitis.</title>
        <authorList>
            <person name="Calcutt M.J."/>
            <person name="Foecking M.F."/>
            <person name="Martin N.T."/>
            <person name="Mhlanga-Mutangadura T."/>
            <person name="Reilly T.J."/>
        </authorList>
    </citation>
    <scope>NUCLEOTIDE SEQUENCE [LARGE SCALE GENOMIC DNA]</scope>
    <source>
        <strain evidence="10 11">237</strain>
    </source>
</reference>